<organism evidence="1 2">
    <name type="scientific">Paenibacillus larvae subsp. pulvifaciens</name>
    <dbReference type="NCBI Taxonomy" id="1477"/>
    <lineage>
        <taxon>Bacteria</taxon>
        <taxon>Bacillati</taxon>
        <taxon>Bacillota</taxon>
        <taxon>Bacilli</taxon>
        <taxon>Bacillales</taxon>
        <taxon>Paenibacillaceae</taxon>
        <taxon>Paenibacillus</taxon>
    </lineage>
</organism>
<protein>
    <submittedName>
        <fullName evidence="1">Uncharacterized protein</fullName>
    </submittedName>
</protein>
<accession>A0A1V0USN5</accession>
<dbReference type="AlphaFoldDB" id="A0A1V0USN5"/>
<evidence type="ECO:0000313" key="1">
    <source>
        <dbReference type="EMBL" id="ARF68060.1"/>
    </source>
</evidence>
<dbReference type="RefSeq" id="WP_083039850.1">
    <property type="nucleotide sequence ID" value="NZ_CP020557.1"/>
</dbReference>
<sequence length="185" mass="20956">MVFGNSSSAKSGDYGTSIVGDGNIINSVNFDSHTPKVLSRSLIFSICKTIAEMEIEYDDDYSIQQNSDWMEKFEYNNVNLYVDIFDNYSDGYDEVSKVLQGHLKKSSMIMKIRTVYLKVDNAKPEGSNGDYVISKIFDILKEEVCCQELLQPVGLNDEDVDAAIYLIMFYAFTKCKILEPVPKDD</sequence>
<dbReference type="Proteomes" id="UP000192727">
    <property type="component" value="Chromosome"/>
</dbReference>
<gene>
    <name evidence="1" type="ORF">B7C51_09795</name>
</gene>
<reference evidence="1 2" key="1">
    <citation type="submission" date="2017-03" db="EMBL/GenBank/DDBJ databases">
        <title>Paenibacillus larvae genome sequencing.</title>
        <authorList>
            <person name="Dingman D.W."/>
        </authorList>
    </citation>
    <scope>NUCLEOTIDE SEQUENCE [LARGE SCALE GENOMIC DNA]</scope>
    <source>
        <strain evidence="1 2">SAG 10367</strain>
    </source>
</reference>
<name>A0A1V0USN5_9BACL</name>
<evidence type="ECO:0000313" key="2">
    <source>
        <dbReference type="Proteomes" id="UP000192727"/>
    </source>
</evidence>
<proteinExistence type="predicted"/>
<dbReference type="EMBL" id="CP020557">
    <property type="protein sequence ID" value="ARF68060.1"/>
    <property type="molecule type" value="Genomic_DNA"/>
</dbReference>